<keyword evidence="2" id="KW-1185">Reference proteome</keyword>
<dbReference type="Proteomes" id="UP000216052">
    <property type="component" value="Chromosome"/>
</dbReference>
<evidence type="ECO:0008006" key="3">
    <source>
        <dbReference type="Google" id="ProtNLM"/>
    </source>
</evidence>
<organism evidence="1 2">
    <name type="scientific">Sporomusa acidovorans (strain ATCC 49682 / DSM 3132 / Mol)</name>
    <dbReference type="NCBI Taxonomy" id="1123286"/>
    <lineage>
        <taxon>Bacteria</taxon>
        <taxon>Bacillati</taxon>
        <taxon>Bacillota</taxon>
        <taxon>Negativicutes</taxon>
        <taxon>Selenomonadales</taxon>
        <taxon>Sporomusaceae</taxon>
        <taxon>Sporomusa</taxon>
    </lineage>
</organism>
<proteinExistence type="predicted"/>
<dbReference type="NCBIfam" id="TIGR02681">
    <property type="entry name" value="phage_pRha"/>
    <property type="match status" value="1"/>
</dbReference>
<evidence type="ECO:0000313" key="2">
    <source>
        <dbReference type="Proteomes" id="UP000216052"/>
    </source>
</evidence>
<dbReference type="InterPro" id="IPR014054">
    <property type="entry name" value="Phage_regulatory_Rha"/>
</dbReference>
<dbReference type="RefSeq" id="WP_169716685.1">
    <property type="nucleotide sequence ID" value="NZ_CP155571.1"/>
</dbReference>
<dbReference type="Pfam" id="PF09669">
    <property type="entry name" value="Phage_pRha"/>
    <property type="match status" value="1"/>
</dbReference>
<accession>A0ABZ3J7F2</accession>
<name>A0ABZ3J7F2_SPOA4</name>
<protein>
    <recommendedName>
        <fullName evidence="3">Phage regulatory protein Rha</fullName>
    </recommendedName>
</protein>
<dbReference type="EMBL" id="CP155571">
    <property type="protein sequence ID" value="XFO73979.1"/>
    <property type="molecule type" value="Genomic_DNA"/>
</dbReference>
<sequence length="239" mass="27387">MNQLVQVNNGQVVVSSRQVADNFGKNHRDVLESVREILRSAGNSATPMFYETIYEHPQNKQQYPEYLMNRDGFTLLAMGFTGSEAMQWKIKYIQAFNEMEKQLNVPVTNNNFNQIYKIIRALSSAPKANLPYVVKAVELQYPGIFDGIEQPNDNQKIKHCNHPTDNSAVRTTILKFLDENNVLGIATNQAYADYLDFCKTERLNPTNNIHFSRQVTSILDIQVASKKINGKKYRMFISK</sequence>
<evidence type="ECO:0000313" key="1">
    <source>
        <dbReference type="EMBL" id="XFO73979.1"/>
    </source>
</evidence>
<reference evidence="1" key="1">
    <citation type="submission" date="2024-05" db="EMBL/GenBank/DDBJ databases">
        <title>Isolation and characterization of Sporomusa carbonis sp. nov., a carboxydotrophic hydrogenogen in the genus of Sporomusa isolated from a charcoal burning pile.</title>
        <authorList>
            <person name="Boeer T."/>
            <person name="Rosenbaum F."/>
            <person name="Eysell L."/>
            <person name="Mueller V."/>
            <person name="Daniel R."/>
            <person name="Poehlein A."/>
        </authorList>
    </citation>
    <scope>NUCLEOTIDE SEQUENCE [LARGE SCALE GENOMIC DNA]</scope>
    <source>
        <strain evidence="1">DSM 3132</strain>
    </source>
</reference>
<gene>
    <name evidence="1" type="ORF">SPACI_040870</name>
</gene>